<organism evidence="3 4">
    <name type="scientific">Alsobacter ponti</name>
    <dbReference type="NCBI Taxonomy" id="2962936"/>
    <lineage>
        <taxon>Bacteria</taxon>
        <taxon>Pseudomonadati</taxon>
        <taxon>Pseudomonadota</taxon>
        <taxon>Alphaproteobacteria</taxon>
        <taxon>Hyphomicrobiales</taxon>
        <taxon>Alsobacteraceae</taxon>
        <taxon>Alsobacter</taxon>
    </lineage>
</organism>
<name>A0ABT1LDZ5_9HYPH</name>
<dbReference type="InterPro" id="IPR036291">
    <property type="entry name" value="NAD(P)-bd_dom_sf"/>
</dbReference>
<dbReference type="PANTHER" id="PTHR43377">
    <property type="entry name" value="BILIVERDIN REDUCTASE A"/>
    <property type="match status" value="1"/>
</dbReference>
<dbReference type="RefSeq" id="WP_254741966.1">
    <property type="nucleotide sequence ID" value="NZ_JANCLU010000009.1"/>
</dbReference>
<dbReference type="InterPro" id="IPR051450">
    <property type="entry name" value="Gfo/Idh/MocA_Oxidoreductases"/>
</dbReference>
<dbReference type="Gene3D" id="3.30.360.10">
    <property type="entry name" value="Dihydrodipicolinate Reductase, domain 2"/>
    <property type="match status" value="1"/>
</dbReference>
<evidence type="ECO:0000313" key="4">
    <source>
        <dbReference type="Proteomes" id="UP001205890"/>
    </source>
</evidence>
<evidence type="ECO:0000259" key="2">
    <source>
        <dbReference type="Pfam" id="PF22725"/>
    </source>
</evidence>
<dbReference type="Proteomes" id="UP001205890">
    <property type="component" value="Unassembled WGS sequence"/>
</dbReference>
<dbReference type="PANTHER" id="PTHR43377:SF8">
    <property type="entry name" value="BLR3664 PROTEIN"/>
    <property type="match status" value="1"/>
</dbReference>
<dbReference type="SUPFAM" id="SSF51735">
    <property type="entry name" value="NAD(P)-binding Rossmann-fold domains"/>
    <property type="match status" value="1"/>
</dbReference>
<keyword evidence="4" id="KW-1185">Reference proteome</keyword>
<evidence type="ECO:0000313" key="3">
    <source>
        <dbReference type="EMBL" id="MCP8939113.1"/>
    </source>
</evidence>
<comment type="caution">
    <text evidence="3">The sequence shown here is derived from an EMBL/GenBank/DDBJ whole genome shotgun (WGS) entry which is preliminary data.</text>
</comment>
<sequence>MSAPVRIAVAGAGLIGRAHIQRIVASGDARLASIVDPSPAARALAAELGVPVHDSLEAALVGSPLDGLVVATPNALHVPYGLAAVEAGIPMLMEKPLSDDIAGGRRLVEAAERADVPVLVGHHHRHSPLIRRSREIVRSGELGRITAVHAMCLFKKPDRGYFEGAGAWRREPGGGVILINLIHIVDDLRNLCGEIASVQAAEANAARQFPVEDTAAVILRFKSGALGTLLISDSAASPWSWELTSGENKAYPQTDQACYFVAGSRGSISVPRLETWTHEGEDWWSPMRGARVFAPEADPLTLQMAHFVQVVRREAAPVIDAREGLRTLVATLAVKEAAASGGVIDVEPI</sequence>
<feature type="domain" description="Gfo/Idh/MocA-like oxidoreductase N-terminal" evidence="1">
    <location>
        <begin position="5"/>
        <end position="122"/>
    </location>
</feature>
<gene>
    <name evidence="3" type="ORF">NK718_11345</name>
</gene>
<reference evidence="3 4" key="1">
    <citation type="submission" date="2022-07" db="EMBL/GenBank/DDBJ databases">
        <authorList>
            <person name="Li W.-J."/>
            <person name="Deng Q.-Q."/>
        </authorList>
    </citation>
    <scope>NUCLEOTIDE SEQUENCE [LARGE SCALE GENOMIC DNA]</scope>
    <source>
        <strain evidence="3 4">SYSU M60028</strain>
    </source>
</reference>
<protein>
    <submittedName>
        <fullName evidence="3">Gfo/Idh/MocA family oxidoreductase</fullName>
    </submittedName>
</protein>
<dbReference type="InterPro" id="IPR000683">
    <property type="entry name" value="Gfo/Idh/MocA-like_OxRdtase_N"/>
</dbReference>
<dbReference type="Pfam" id="PF22725">
    <property type="entry name" value="GFO_IDH_MocA_C3"/>
    <property type="match status" value="1"/>
</dbReference>
<dbReference type="Gene3D" id="3.40.50.720">
    <property type="entry name" value="NAD(P)-binding Rossmann-like Domain"/>
    <property type="match status" value="1"/>
</dbReference>
<feature type="domain" description="GFO/IDH/MocA-like oxidoreductase" evidence="2">
    <location>
        <begin position="131"/>
        <end position="268"/>
    </location>
</feature>
<dbReference type="EMBL" id="JANCLU010000009">
    <property type="protein sequence ID" value="MCP8939113.1"/>
    <property type="molecule type" value="Genomic_DNA"/>
</dbReference>
<accession>A0ABT1LDZ5</accession>
<dbReference type="Pfam" id="PF01408">
    <property type="entry name" value="GFO_IDH_MocA"/>
    <property type="match status" value="1"/>
</dbReference>
<dbReference type="InterPro" id="IPR055170">
    <property type="entry name" value="GFO_IDH_MocA-like_dom"/>
</dbReference>
<proteinExistence type="predicted"/>
<evidence type="ECO:0000259" key="1">
    <source>
        <dbReference type="Pfam" id="PF01408"/>
    </source>
</evidence>
<dbReference type="SUPFAM" id="SSF55347">
    <property type="entry name" value="Glyceraldehyde-3-phosphate dehydrogenase-like, C-terminal domain"/>
    <property type="match status" value="1"/>
</dbReference>